<protein>
    <submittedName>
        <fullName evidence="5">Uncharacterized protein</fullName>
    </submittedName>
</protein>
<sequence>MRALFCLVQTQSIFRAQSSSCTPSSSPSAACRTATRSARTGCAPSTEGQPH</sequence>
<feature type="compositionally biased region" description="Low complexity" evidence="1">
    <location>
        <begin position="19"/>
        <end position="40"/>
    </location>
</feature>
<evidence type="ECO:0000256" key="1">
    <source>
        <dbReference type="SAM" id="MobiDB-lite"/>
    </source>
</evidence>
<evidence type="ECO:0000313" key="4">
    <source>
        <dbReference type="EMBL" id="KAE9063502.1"/>
    </source>
</evidence>
<organism evidence="5 7">
    <name type="scientific">Phytophthora fragariae</name>
    <dbReference type="NCBI Taxonomy" id="53985"/>
    <lineage>
        <taxon>Eukaryota</taxon>
        <taxon>Sar</taxon>
        <taxon>Stramenopiles</taxon>
        <taxon>Oomycota</taxon>
        <taxon>Peronosporomycetes</taxon>
        <taxon>Peronosporales</taxon>
        <taxon>Peronosporaceae</taxon>
        <taxon>Phytophthora</taxon>
    </lineage>
</organism>
<evidence type="ECO:0000313" key="9">
    <source>
        <dbReference type="Proteomes" id="UP000441208"/>
    </source>
</evidence>
<dbReference type="Proteomes" id="UP000441208">
    <property type="component" value="Unassembled WGS sequence"/>
</dbReference>
<dbReference type="EMBL" id="QXGA01006331">
    <property type="protein sequence ID" value="KAE9063502.1"/>
    <property type="molecule type" value="Genomic_DNA"/>
</dbReference>
<dbReference type="EMBL" id="QXFZ01004691">
    <property type="protein sequence ID" value="KAE9063322.1"/>
    <property type="molecule type" value="Genomic_DNA"/>
</dbReference>
<dbReference type="Proteomes" id="UP000440732">
    <property type="component" value="Unassembled WGS sequence"/>
</dbReference>
<comment type="caution">
    <text evidence="5">The sequence shown here is derived from an EMBL/GenBank/DDBJ whole genome shotgun (WGS) entry which is preliminary data.</text>
</comment>
<dbReference type="Proteomes" id="UP000437068">
    <property type="component" value="Unassembled WGS sequence"/>
</dbReference>
<evidence type="ECO:0000313" key="5">
    <source>
        <dbReference type="EMBL" id="KAE9268884.1"/>
    </source>
</evidence>
<evidence type="ECO:0000313" key="6">
    <source>
        <dbReference type="Proteomes" id="UP000429523"/>
    </source>
</evidence>
<accession>A0A6A4B9N4</accession>
<dbReference type="Proteomes" id="UP000429523">
    <property type="component" value="Unassembled WGS sequence"/>
</dbReference>
<reference evidence="6 7" key="1">
    <citation type="submission" date="2018-08" db="EMBL/GenBank/DDBJ databases">
        <title>Genomic investigation of the strawberry pathogen Phytophthora fragariae indicates pathogenicity is determined by transcriptional variation in three key races.</title>
        <authorList>
            <person name="Adams T.M."/>
            <person name="Armitage A.D."/>
            <person name="Sobczyk M.K."/>
            <person name="Bates H.J."/>
            <person name="Dunwell J.M."/>
            <person name="Nellist C.F."/>
            <person name="Harrison R.J."/>
        </authorList>
    </citation>
    <scope>NUCLEOTIDE SEQUENCE [LARGE SCALE GENOMIC DNA]</scope>
    <source>
        <strain evidence="5 7">A4</strain>
        <strain evidence="4 8">NOV-5</strain>
        <strain evidence="3 9">NOV-71</strain>
        <strain evidence="2 6">NOV-9</strain>
    </source>
</reference>
<gene>
    <name evidence="5" type="ORF">PF001_g29467</name>
    <name evidence="4" type="ORF">PF006_g30931</name>
    <name evidence="3" type="ORF">PF007_g29590</name>
    <name evidence="2" type="ORF">PF009_g30866</name>
</gene>
<evidence type="ECO:0000313" key="2">
    <source>
        <dbReference type="EMBL" id="KAE8918822.1"/>
    </source>
</evidence>
<dbReference type="AlphaFoldDB" id="A0A6A4B9N4"/>
<evidence type="ECO:0000313" key="7">
    <source>
        <dbReference type="Proteomes" id="UP000437068"/>
    </source>
</evidence>
<name>A0A6A4B9N4_9STRA</name>
<evidence type="ECO:0000313" key="3">
    <source>
        <dbReference type="EMBL" id="KAE9063322.1"/>
    </source>
</evidence>
<dbReference type="EMBL" id="QXGF01005263">
    <property type="protein sequence ID" value="KAE8918822.1"/>
    <property type="molecule type" value="Genomic_DNA"/>
</dbReference>
<dbReference type="EMBL" id="QXGE01004977">
    <property type="protein sequence ID" value="KAE9268884.1"/>
    <property type="molecule type" value="Genomic_DNA"/>
</dbReference>
<proteinExistence type="predicted"/>
<evidence type="ECO:0000313" key="8">
    <source>
        <dbReference type="Proteomes" id="UP000440732"/>
    </source>
</evidence>
<feature type="region of interest" description="Disordered" evidence="1">
    <location>
        <begin position="19"/>
        <end position="51"/>
    </location>
</feature>